<name>A0A840IAC1_9ACTN</name>
<evidence type="ECO:0000256" key="1">
    <source>
        <dbReference type="SAM" id="Phobius"/>
    </source>
</evidence>
<keyword evidence="3" id="KW-1185">Reference proteome</keyword>
<keyword evidence="1" id="KW-0812">Transmembrane</keyword>
<dbReference type="EMBL" id="JACHNU010000001">
    <property type="protein sequence ID" value="MBB4661562.1"/>
    <property type="molecule type" value="Genomic_DNA"/>
</dbReference>
<reference evidence="2 3" key="1">
    <citation type="submission" date="2020-08" db="EMBL/GenBank/DDBJ databases">
        <title>Genomic Encyclopedia of Archaeal and Bacterial Type Strains, Phase II (KMG-II): from individual species to whole genera.</title>
        <authorList>
            <person name="Goeker M."/>
        </authorList>
    </citation>
    <scope>NUCLEOTIDE SEQUENCE [LARGE SCALE GENOMIC DNA]</scope>
    <source>
        <strain evidence="2 3">DSM 23288</strain>
    </source>
</reference>
<feature type="transmembrane region" description="Helical" evidence="1">
    <location>
        <begin position="31"/>
        <end position="52"/>
    </location>
</feature>
<evidence type="ECO:0000313" key="2">
    <source>
        <dbReference type="EMBL" id="MBB4661562.1"/>
    </source>
</evidence>
<organism evidence="2 3">
    <name type="scientific">Conexibacter arvalis</name>
    <dbReference type="NCBI Taxonomy" id="912552"/>
    <lineage>
        <taxon>Bacteria</taxon>
        <taxon>Bacillati</taxon>
        <taxon>Actinomycetota</taxon>
        <taxon>Thermoleophilia</taxon>
        <taxon>Solirubrobacterales</taxon>
        <taxon>Conexibacteraceae</taxon>
        <taxon>Conexibacter</taxon>
    </lineage>
</organism>
<dbReference type="RefSeq" id="WP_221242816.1">
    <property type="nucleotide sequence ID" value="NZ_JACHNU010000001.1"/>
</dbReference>
<dbReference type="Proteomes" id="UP000585272">
    <property type="component" value="Unassembled WGS sequence"/>
</dbReference>
<sequence>MRVIVPAVRYVLPLVLTAVGVWLLETRADKWGGLGVMLIGTAVIVLMLNLLFRLSIRSNDERSREEAARRYYDEHGHWPEGYY</sequence>
<proteinExistence type="predicted"/>
<keyword evidence="1" id="KW-0472">Membrane</keyword>
<comment type="caution">
    <text evidence="2">The sequence shown here is derived from an EMBL/GenBank/DDBJ whole genome shotgun (WGS) entry which is preliminary data.</text>
</comment>
<feature type="transmembrane region" description="Helical" evidence="1">
    <location>
        <begin position="7"/>
        <end position="25"/>
    </location>
</feature>
<accession>A0A840IAC1</accession>
<keyword evidence="1" id="KW-1133">Transmembrane helix</keyword>
<protein>
    <submittedName>
        <fullName evidence="2">Heme/copper-type cytochrome/quinol oxidase subunit 4</fullName>
    </submittedName>
</protein>
<dbReference type="AlphaFoldDB" id="A0A840IAC1"/>
<gene>
    <name evidence="2" type="ORF">BDZ31_001135</name>
</gene>
<evidence type="ECO:0000313" key="3">
    <source>
        <dbReference type="Proteomes" id="UP000585272"/>
    </source>
</evidence>